<keyword evidence="2" id="KW-1185">Reference proteome</keyword>
<reference evidence="1" key="1">
    <citation type="journal article" date="2023" name="Insect Mol. Biol.">
        <title>Genome sequencing provides insights into the evolution of gene families encoding plant cell wall-degrading enzymes in longhorned beetles.</title>
        <authorList>
            <person name="Shin N.R."/>
            <person name="Okamura Y."/>
            <person name="Kirsch R."/>
            <person name="Pauchet Y."/>
        </authorList>
    </citation>
    <scope>NUCLEOTIDE SEQUENCE</scope>
    <source>
        <strain evidence="1">AMC_N1</strain>
    </source>
</reference>
<comment type="caution">
    <text evidence="1">The sequence shown here is derived from an EMBL/GenBank/DDBJ whole genome shotgun (WGS) entry which is preliminary data.</text>
</comment>
<organism evidence="1 2">
    <name type="scientific">Aromia moschata</name>
    <dbReference type="NCBI Taxonomy" id="1265417"/>
    <lineage>
        <taxon>Eukaryota</taxon>
        <taxon>Metazoa</taxon>
        <taxon>Ecdysozoa</taxon>
        <taxon>Arthropoda</taxon>
        <taxon>Hexapoda</taxon>
        <taxon>Insecta</taxon>
        <taxon>Pterygota</taxon>
        <taxon>Neoptera</taxon>
        <taxon>Endopterygota</taxon>
        <taxon>Coleoptera</taxon>
        <taxon>Polyphaga</taxon>
        <taxon>Cucujiformia</taxon>
        <taxon>Chrysomeloidea</taxon>
        <taxon>Cerambycidae</taxon>
        <taxon>Cerambycinae</taxon>
        <taxon>Callichromatini</taxon>
        <taxon>Aromia</taxon>
    </lineage>
</organism>
<proteinExistence type="predicted"/>
<evidence type="ECO:0000313" key="2">
    <source>
        <dbReference type="Proteomes" id="UP001162162"/>
    </source>
</evidence>
<protein>
    <submittedName>
        <fullName evidence="1">Uncharacterized protein</fullName>
    </submittedName>
</protein>
<name>A0AAV8Z3R8_9CUCU</name>
<sequence>MIRVLLEPYCTVVVCKIRLSLNFYNSDTIPMYVQSETKVMIPQLFEGCLSSENATLKKVGVGPLWWDTMYNGLSTTMSRITRIESDTNRRDRYCLVTFSIVYRVCEALDPTWTRPR</sequence>
<gene>
    <name evidence="1" type="ORF">NQ318_019566</name>
</gene>
<dbReference type="Proteomes" id="UP001162162">
    <property type="component" value="Unassembled WGS sequence"/>
</dbReference>
<dbReference type="EMBL" id="JAPWTK010000015">
    <property type="protein sequence ID" value="KAJ8958808.1"/>
    <property type="molecule type" value="Genomic_DNA"/>
</dbReference>
<dbReference type="AlphaFoldDB" id="A0AAV8Z3R8"/>
<evidence type="ECO:0000313" key="1">
    <source>
        <dbReference type="EMBL" id="KAJ8958808.1"/>
    </source>
</evidence>
<accession>A0AAV8Z3R8</accession>